<dbReference type="EMBL" id="JAJNDC010000004">
    <property type="protein sequence ID" value="MCW9714032.1"/>
    <property type="molecule type" value="Genomic_DNA"/>
</dbReference>
<name>A0ABT3Q1N4_9BACT</name>
<evidence type="ECO:0000313" key="2">
    <source>
        <dbReference type="EMBL" id="MCW9714032.1"/>
    </source>
</evidence>
<evidence type="ECO:0000313" key="3">
    <source>
        <dbReference type="Proteomes" id="UP001207337"/>
    </source>
</evidence>
<accession>A0ABT3Q1N4</accession>
<keyword evidence="3" id="KW-1185">Reference proteome</keyword>
<protein>
    <submittedName>
        <fullName evidence="2">Transposase</fullName>
    </submittedName>
</protein>
<dbReference type="InterPro" id="IPR036515">
    <property type="entry name" value="Transposase_17_sf"/>
</dbReference>
<dbReference type="Pfam" id="PF01797">
    <property type="entry name" value="Y1_Tnp"/>
    <property type="match status" value="1"/>
</dbReference>
<evidence type="ECO:0000259" key="1">
    <source>
        <dbReference type="SMART" id="SM01321"/>
    </source>
</evidence>
<dbReference type="Proteomes" id="UP001207337">
    <property type="component" value="Unassembled WGS sequence"/>
</dbReference>
<comment type="caution">
    <text evidence="2">The sequence shown here is derived from an EMBL/GenBank/DDBJ whole genome shotgun (WGS) entry which is preliminary data.</text>
</comment>
<sequence>MPLLHKHFRISLFKYMKENACQKGLVADMINGIEDHVHCLIRLLPDQKVSDFVKQIKGNSSRWINKKQYLEVPFSWQVGYGAISVSTNNLADIRQYIINQEKHQQHWKLEEELERFEFYGKRK</sequence>
<dbReference type="Gene3D" id="3.30.70.1290">
    <property type="entry name" value="Transposase IS200-like"/>
    <property type="match status" value="1"/>
</dbReference>
<dbReference type="PANTHER" id="PTHR33360:SF2">
    <property type="entry name" value="TRANSPOSASE FOR INSERTION SEQUENCE ELEMENT IS200"/>
    <property type="match status" value="1"/>
</dbReference>
<dbReference type="SMART" id="SM01321">
    <property type="entry name" value="Y1_Tnp"/>
    <property type="match status" value="1"/>
</dbReference>
<reference evidence="2 3" key="1">
    <citation type="submission" date="2021-11" db="EMBL/GenBank/DDBJ databases">
        <title>Aliifidinibius sp. nov., a new bacterium isolated from saline soil.</title>
        <authorList>
            <person name="Galisteo C."/>
            <person name="De La Haba R."/>
            <person name="Sanchez-Porro C."/>
            <person name="Ventosa A."/>
        </authorList>
    </citation>
    <scope>NUCLEOTIDE SEQUENCE [LARGE SCALE GENOMIC DNA]</scope>
    <source>
        <strain evidence="2 3">KACC 190600</strain>
    </source>
</reference>
<dbReference type="PANTHER" id="PTHR33360">
    <property type="entry name" value="TRANSPOSASE FOR INSERTION SEQUENCE ELEMENT IS200"/>
    <property type="match status" value="1"/>
</dbReference>
<proteinExistence type="predicted"/>
<feature type="domain" description="Transposase IS200-like" evidence="1">
    <location>
        <begin position="1"/>
        <end position="100"/>
    </location>
</feature>
<organism evidence="2 3">
    <name type="scientific">Fodinibius salicampi</name>
    <dbReference type="NCBI Taxonomy" id="1920655"/>
    <lineage>
        <taxon>Bacteria</taxon>
        <taxon>Pseudomonadati</taxon>
        <taxon>Balneolota</taxon>
        <taxon>Balneolia</taxon>
        <taxon>Balneolales</taxon>
        <taxon>Balneolaceae</taxon>
        <taxon>Fodinibius</taxon>
    </lineage>
</organism>
<dbReference type="SUPFAM" id="SSF143422">
    <property type="entry name" value="Transposase IS200-like"/>
    <property type="match status" value="1"/>
</dbReference>
<dbReference type="InterPro" id="IPR002686">
    <property type="entry name" value="Transposase_17"/>
</dbReference>
<gene>
    <name evidence="2" type="ORF">LQ318_14060</name>
</gene>